<comment type="caution">
    <text evidence="2">The sequence shown here is derived from an EMBL/GenBank/DDBJ whole genome shotgun (WGS) entry which is preliminary data.</text>
</comment>
<name>A0A2S6HJY9_9GAMM</name>
<organism evidence="2 3">
    <name type="scientific">Methylobacter tundripaludum</name>
    <dbReference type="NCBI Taxonomy" id="173365"/>
    <lineage>
        <taxon>Bacteria</taxon>
        <taxon>Pseudomonadati</taxon>
        <taxon>Pseudomonadota</taxon>
        <taxon>Gammaproteobacteria</taxon>
        <taxon>Methylococcales</taxon>
        <taxon>Methylococcaceae</taxon>
        <taxon>Methylobacter</taxon>
    </lineage>
</organism>
<dbReference type="Proteomes" id="UP000240010">
    <property type="component" value="Unassembled WGS sequence"/>
</dbReference>
<evidence type="ECO:0000313" key="2">
    <source>
        <dbReference type="EMBL" id="PPK77693.1"/>
    </source>
</evidence>
<evidence type="ECO:0000256" key="1">
    <source>
        <dbReference type="SAM" id="Coils"/>
    </source>
</evidence>
<protein>
    <submittedName>
        <fullName evidence="2">Uncharacterized protein</fullName>
    </submittedName>
</protein>
<feature type="coiled-coil region" evidence="1">
    <location>
        <begin position="8"/>
        <end position="35"/>
    </location>
</feature>
<evidence type="ECO:0000313" key="3">
    <source>
        <dbReference type="Proteomes" id="UP000240010"/>
    </source>
</evidence>
<dbReference type="EMBL" id="PTIZ01000001">
    <property type="protein sequence ID" value="PPK77693.1"/>
    <property type="molecule type" value="Genomic_DNA"/>
</dbReference>
<proteinExistence type="predicted"/>
<sequence length="269" mass="30347">MKSDNSTKTGKLAKLTQLEAEVAKLSEQLKTNKKTIVLLKKSLTERDLKIHELESKLIYAQQSLLKKAVFTIHQCRDQIKNGIDEKIINPALAQIQQQIEVIQDIVCEAKDLISKKKMLIHENIQTTSNRVHQCPDQAIRYFEKWLVEPGRLVVSEAVGLIDNNVKNGQDLVEQKIIYPGKLCYDKVVEVAQALPTQSRVIFQVWLADPAMQKIEALPVIRKELGANADALMKRLIDQLKSGAEQGFEHAVGAVKKSSFWDGKRKMEAA</sequence>
<accession>A0A2S6HJY9</accession>
<keyword evidence="1" id="KW-0175">Coiled coil</keyword>
<reference evidence="2 3" key="1">
    <citation type="submission" date="2018-02" db="EMBL/GenBank/DDBJ databases">
        <title>Subsurface microbial communities from deep shales in Ohio and West Virginia, USA.</title>
        <authorList>
            <person name="Wrighton K."/>
        </authorList>
    </citation>
    <scope>NUCLEOTIDE SEQUENCE [LARGE SCALE GENOMIC DNA]</scope>
    <source>
        <strain evidence="2 3">OWC-DMM</strain>
    </source>
</reference>
<dbReference type="AlphaFoldDB" id="A0A2S6HJY9"/>
<gene>
    <name evidence="2" type="ORF">B0F87_10171</name>
</gene>
<dbReference type="RefSeq" id="WP_104427650.1">
    <property type="nucleotide sequence ID" value="NZ_PTIZ01000001.1"/>
</dbReference>